<keyword evidence="2" id="KW-1185">Reference proteome</keyword>
<accession>A0A3N4KTM7</accession>
<sequence length="121" mass="14200">MSPLEILQKELRKLHHKLHTCREEHARLCAIVPGEHLSPEAAALFRPGTVARPEEWRRFKEDQKKYEEWAREYECTIAAVEALIRELSAAPRHVRWDTTFEDAVGARGKRRLDLALMFDRL</sequence>
<dbReference type="Proteomes" id="UP000277580">
    <property type="component" value="Unassembled WGS sequence"/>
</dbReference>
<organism evidence="1 2">
    <name type="scientific">Morchella conica CCBAS932</name>
    <dbReference type="NCBI Taxonomy" id="1392247"/>
    <lineage>
        <taxon>Eukaryota</taxon>
        <taxon>Fungi</taxon>
        <taxon>Dikarya</taxon>
        <taxon>Ascomycota</taxon>
        <taxon>Pezizomycotina</taxon>
        <taxon>Pezizomycetes</taxon>
        <taxon>Pezizales</taxon>
        <taxon>Morchellaceae</taxon>
        <taxon>Morchella</taxon>
    </lineage>
</organism>
<reference evidence="1 2" key="1">
    <citation type="journal article" date="2018" name="Nat. Ecol. Evol.">
        <title>Pezizomycetes genomes reveal the molecular basis of ectomycorrhizal truffle lifestyle.</title>
        <authorList>
            <person name="Murat C."/>
            <person name="Payen T."/>
            <person name="Noel B."/>
            <person name="Kuo A."/>
            <person name="Morin E."/>
            <person name="Chen J."/>
            <person name="Kohler A."/>
            <person name="Krizsan K."/>
            <person name="Balestrini R."/>
            <person name="Da Silva C."/>
            <person name="Montanini B."/>
            <person name="Hainaut M."/>
            <person name="Levati E."/>
            <person name="Barry K.W."/>
            <person name="Belfiori B."/>
            <person name="Cichocki N."/>
            <person name="Clum A."/>
            <person name="Dockter R.B."/>
            <person name="Fauchery L."/>
            <person name="Guy J."/>
            <person name="Iotti M."/>
            <person name="Le Tacon F."/>
            <person name="Lindquist E.A."/>
            <person name="Lipzen A."/>
            <person name="Malagnac F."/>
            <person name="Mello A."/>
            <person name="Molinier V."/>
            <person name="Miyauchi S."/>
            <person name="Poulain J."/>
            <person name="Riccioni C."/>
            <person name="Rubini A."/>
            <person name="Sitrit Y."/>
            <person name="Splivallo R."/>
            <person name="Traeger S."/>
            <person name="Wang M."/>
            <person name="Zifcakova L."/>
            <person name="Wipf D."/>
            <person name="Zambonelli A."/>
            <person name="Paolocci F."/>
            <person name="Nowrousian M."/>
            <person name="Ottonello S."/>
            <person name="Baldrian P."/>
            <person name="Spatafora J.W."/>
            <person name="Henrissat B."/>
            <person name="Nagy L.G."/>
            <person name="Aury J.M."/>
            <person name="Wincker P."/>
            <person name="Grigoriev I.V."/>
            <person name="Bonfante P."/>
            <person name="Martin F.M."/>
        </authorList>
    </citation>
    <scope>NUCLEOTIDE SEQUENCE [LARGE SCALE GENOMIC DNA]</scope>
    <source>
        <strain evidence="1 2">CCBAS932</strain>
    </source>
</reference>
<gene>
    <name evidence="1" type="ORF">P167DRAFT_605372</name>
</gene>
<dbReference type="EMBL" id="ML119126">
    <property type="protein sequence ID" value="RPB12769.1"/>
    <property type="molecule type" value="Genomic_DNA"/>
</dbReference>
<evidence type="ECO:0000313" key="1">
    <source>
        <dbReference type="EMBL" id="RPB12769.1"/>
    </source>
</evidence>
<evidence type="ECO:0000313" key="2">
    <source>
        <dbReference type="Proteomes" id="UP000277580"/>
    </source>
</evidence>
<dbReference type="InParanoid" id="A0A3N4KTM7"/>
<dbReference type="AlphaFoldDB" id="A0A3N4KTM7"/>
<name>A0A3N4KTM7_9PEZI</name>
<proteinExistence type="predicted"/>
<protein>
    <submittedName>
        <fullName evidence="1">Uncharacterized protein</fullName>
    </submittedName>
</protein>
<dbReference type="OrthoDB" id="10285863at2759"/>